<dbReference type="RefSeq" id="WP_378217574.1">
    <property type="nucleotide sequence ID" value="NZ_JBHRTK010000001.1"/>
</dbReference>
<evidence type="ECO:0000313" key="2">
    <source>
        <dbReference type="Proteomes" id="UP001595583"/>
    </source>
</evidence>
<accession>A0ABV7K3B6</accession>
<sequence length="64" mass="7328">MKTIGYKDLGCPVVAGQYPYNTILVDVGAAQAREWERDPQIRFALVHTYDNRYSMERIPASVRP</sequence>
<protein>
    <submittedName>
        <fullName evidence="1">Uncharacterized protein</fullName>
    </submittedName>
</protein>
<reference evidence="2" key="1">
    <citation type="journal article" date="2019" name="Int. J. Syst. Evol. Microbiol.">
        <title>The Global Catalogue of Microorganisms (GCM) 10K type strain sequencing project: providing services to taxonomists for standard genome sequencing and annotation.</title>
        <authorList>
            <consortium name="The Broad Institute Genomics Platform"/>
            <consortium name="The Broad Institute Genome Sequencing Center for Infectious Disease"/>
            <person name="Wu L."/>
            <person name="Ma J."/>
        </authorList>
    </citation>
    <scope>NUCLEOTIDE SEQUENCE [LARGE SCALE GENOMIC DNA]</scope>
    <source>
        <strain evidence="2">KCTC 52165</strain>
    </source>
</reference>
<dbReference type="EMBL" id="JBHRTK010000001">
    <property type="protein sequence ID" value="MFC3204783.1"/>
    <property type="molecule type" value="Genomic_DNA"/>
</dbReference>
<proteinExistence type="predicted"/>
<organism evidence="1 2">
    <name type="scientific">Aquamicrobium soli</name>
    <dbReference type="NCBI Taxonomy" id="1811518"/>
    <lineage>
        <taxon>Bacteria</taxon>
        <taxon>Pseudomonadati</taxon>
        <taxon>Pseudomonadota</taxon>
        <taxon>Alphaproteobacteria</taxon>
        <taxon>Hyphomicrobiales</taxon>
        <taxon>Phyllobacteriaceae</taxon>
        <taxon>Aquamicrobium</taxon>
    </lineage>
</organism>
<comment type="caution">
    <text evidence="1">The sequence shown here is derived from an EMBL/GenBank/DDBJ whole genome shotgun (WGS) entry which is preliminary data.</text>
</comment>
<gene>
    <name evidence="1" type="ORF">ACFOHJ_01005</name>
</gene>
<name>A0ABV7K3B6_9HYPH</name>
<dbReference type="Proteomes" id="UP001595583">
    <property type="component" value="Unassembled WGS sequence"/>
</dbReference>
<keyword evidence="2" id="KW-1185">Reference proteome</keyword>
<evidence type="ECO:0000313" key="1">
    <source>
        <dbReference type="EMBL" id="MFC3204783.1"/>
    </source>
</evidence>